<comment type="similarity">
    <text evidence="2">Belongs to the zein family.</text>
</comment>
<dbReference type="InParanoid" id="A0A804Q7R1"/>
<reference evidence="8" key="3">
    <citation type="submission" date="2021-05" db="UniProtKB">
        <authorList>
            <consortium name="EnsemblPlants"/>
        </authorList>
    </citation>
    <scope>IDENTIFICATION</scope>
    <source>
        <strain evidence="8">cv. B73</strain>
    </source>
</reference>
<dbReference type="PANTHER" id="PTHR48244:SF2">
    <property type="entry name" value="ZEIN-ALPHA 19C2"/>
    <property type="match status" value="1"/>
</dbReference>
<proteinExistence type="inferred from homology"/>
<evidence type="ECO:0000256" key="2">
    <source>
        <dbReference type="ARBA" id="ARBA00005777"/>
    </source>
</evidence>
<feature type="signal peptide" evidence="7">
    <location>
        <begin position="1"/>
        <end position="19"/>
    </location>
</feature>
<evidence type="ECO:0000256" key="1">
    <source>
        <dbReference type="ARBA" id="ARBA00003755"/>
    </source>
</evidence>
<dbReference type="Pfam" id="PF01559">
    <property type="entry name" value="Zein"/>
    <property type="match status" value="1"/>
</dbReference>
<organism evidence="8 9">
    <name type="scientific">Zea mays</name>
    <name type="common">Maize</name>
    <dbReference type="NCBI Taxonomy" id="4577"/>
    <lineage>
        <taxon>Eukaryota</taxon>
        <taxon>Viridiplantae</taxon>
        <taxon>Streptophyta</taxon>
        <taxon>Embryophyta</taxon>
        <taxon>Tracheophyta</taxon>
        <taxon>Spermatophyta</taxon>
        <taxon>Magnoliopsida</taxon>
        <taxon>Liliopsida</taxon>
        <taxon>Poales</taxon>
        <taxon>Poaceae</taxon>
        <taxon>PACMAD clade</taxon>
        <taxon>Panicoideae</taxon>
        <taxon>Andropogonodae</taxon>
        <taxon>Andropogoneae</taxon>
        <taxon>Tripsacinae</taxon>
        <taxon>Zea</taxon>
    </lineage>
</organism>
<sequence>MAAKIFSLLMLLALSACVANTTIFPQCSQAPIAALIPPYSPSMIASVCENPALEPIGSNKQSRQTTYHYHPCSFNNRHPYLWCSHWYKPSSNKYYYHLAS</sequence>
<keyword evidence="9" id="KW-1185">Reference proteome</keyword>
<name>A0A804Q7R1_MAIZE</name>
<accession>A0A804Q7R1</accession>
<keyword evidence="6" id="KW-0708">Seed storage protein</keyword>
<reference evidence="8" key="2">
    <citation type="submission" date="2019-07" db="EMBL/GenBank/DDBJ databases">
        <authorList>
            <person name="Seetharam A."/>
            <person name="Woodhouse M."/>
            <person name="Cannon E."/>
        </authorList>
    </citation>
    <scope>NUCLEOTIDE SEQUENCE [LARGE SCALE GENOMIC DNA]</scope>
    <source>
        <strain evidence="8">cv. B73</strain>
    </source>
</reference>
<evidence type="ECO:0000313" key="8">
    <source>
        <dbReference type="EnsemblPlants" id="Zm00001eb303150_P001"/>
    </source>
</evidence>
<reference evidence="9" key="1">
    <citation type="submission" date="2015-12" db="EMBL/GenBank/DDBJ databases">
        <title>Update maize B73 reference genome by single molecule sequencing technologies.</title>
        <authorList>
            <consortium name="Maize Genome Sequencing Project"/>
            <person name="Ware D."/>
        </authorList>
    </citation>
    <scope>NUCLEOTIDE SEQUENCE [LARGE SCALE GENOMIC DNA]</scope>
    <source>
        <strain evidence="9">cv. B73</strain>
    </source>
</reference>
<evidence type="ECO:0000256" key="3">
    <source>
        <dbReference type="ARBA" id="ARBA00022729"/>
    </source>
</evidence>
<comment type="function">
    <text evidence="1">Zeins are major seed storage proteins.</text>
</comment>
<evidence type="ECO:0000256" key="4">
    <source>
        <dbReference type="ARBA" id="ARBA00022737"/>
    </source>
</evidence>
<keyword evidence="4" id="KW-0677">Repeat</keyword>
<keyword evidence="3 7" id="KW-0732">Signal</keyword>
<dbReference type="Gramene" id="Zm00001eb303150_T001">
    <property type="protein sequence ID" value="Zm00001eb303150_P001"/>
    <property type="gene ID" value="Zm00001eb303150"/>
</dbReference>
<evidence type="ECO:0000256" key="6">
    <source>
        <dbReference type="ARBA" id="ARBA00023129"/>
    </source>
</evidence>
<dbReference type="InterPro" id="IPR052508">
    <property type="entry name" value="Maize_Zein_Storage"/>
</dbReference>
<dbReference type="GO" id="GO:0045735">
    <property type="term" value="F:nutrient reservoir activity"/>
    <property type="evidence" value="ECO:0007669"/>
    <property type="project" value="UniProtKB-KW"/>
</dbReference>
<dbReference type="PROSITE" id="PS51257">
    <property type="entry name" value="PROKAR_LIPOPROTEIN"/>
    <property type="match status" value="1"/>
</dbReference>
<dbReference type="InterPro" id="IPR002530">
    <property type="entry name" value="Zein"/>
</dbReference>
<dbReference type="PANTHER" id="PTHR48244">
    <property type="entry name" value="ZEIN-ALPHA A20-RELATED"/>
    <property type="match status" value="1"/>
</dbReference>
<dbReference type="EnsemblPlants" id="Zm00001eb303150_T001">
    <property type="protein sequence ID" value="Zm00001eb303150_P001"/>
    <property type="gene ID" value="Zm00001eb303150"/>
</dbReference>
<dbReference type="Proteomes" id="UP000007305">
    <property type="component" value="Chromosome 7"/>
</dbReference>
<evidence type="ECO:0000256" key="5">
    <source>
        <dbReference type="ARBA" id="ARBA00022761"/>
    </source>
</evidence>
<keyword evidence="5" id="KW-0758">Storage protein</keyword>
<protein>
    <recommendedName>
        <fullName evidence="10">Z1A alpha zein protein</fullName>
    </recommendedName>
</protein>
<dbReference type="AlphaFoldDB" id="A0A804Q7R1"/>
<evidence type="ECO:0000256" key="7">
    <source>
        <dbReference type="SAM" id="SignalP"/>
    </source>
</evidence>
<evidence type="ECO:0008006" key="10">
    <source>
        <dbReference type="Google" id="ProtNLM"/>
    </source>
</evidence>
<evidence type="ECO:0000313" key="9">
    <source>
        <dbReference type="Proteomes" id="UP000007305"/>
    </source>
</evidence>
<feature type="chain" id="PRO_5032693777" description="Z1A alpha zein protein" evidence="7">
    <location>
        <begin position="20"/>
        <end position="100"/>
    </location>
</feature>